<keyword evidence="6 11" id="KW-0547">Nucleotide-binding</keyword>
<evidence type="ECO:0000256" key="8">
    <source>
        <dbReference type="ARBA" id="ARBA00022967"/>
    </source>
</evidence>
<dbReference type="EMBL" id="SELH01000023">
    <property type="protein sequence ID" value="TWP27312.1"/>
    <property type="molecule type" value="Genomic_DNA"/>
</dbReference>
<feature type="domain" description="HMA" evidence="12">
    <location>
        <begin position="81"/>
        <end position="147"/>
    </location>
</feature>
<keyword evidence="3 11" id="KW-1003">Cell membrane</keyword>
<dbReference type="FunFam" id="2.70.150.10:FF:000020">
    <property type="entry name" value="Copper-exporting P-type ATPase A"/>
    <property type="match status" value="1"/>
</dbReference>
<feature type="transmembrane region" description="Helical" evidence="11">
    <location>
        <begin position="201"/>
        <end position="222"/>
    </location>
</feature>
<dbReference type="GO" id="GO:0005507">
    <property type="term" value="F:copper ion binding"/>
    <property type="evidence" value="ECO:0007669"/>
    <property type="project" value="TreeGrafter"/>
</dbReference>
<evidence type="ECO:0000256" key="2">
    <source>
        <dbReference type="ARBA" id="ARBA00006024"/>
    </source>
</evidence>
<evidence type="ECO:0000256" key="1">
    <source>
        <dbReference type="ARBA" id="ARBA00004651"/>
    </source>
</evidence>
<evidence type="ECO:0000256" key="10">
    <source>
        <dbReference type="ARBA" id="ARBA00023136"/>
    </source>
</evidence>
<organism evidence="13 14">
    <name type="scientific">Apibacter muscae</name>
    <dbReference type="NCBI Taxonomy" id="2509004"/>
    <lineage>
        <taxon>Bacteria</taxon>
        <taxon>Pseudomonadati</taxon>
        <taxon>Bacteroidota</taxon>
        <taxon>Flavobacteriia</taxon>
        <taxon>Flavobacteriales</taxon>
        <taxon>Weeksellaceae</taxon>
        <taxon>Apibacter</taxon>
    </lineage>
</organism>
<dbReference type="PROSITE" id="PS50846">
    <property type="entry name" value="HMA_2"/>
    <property type="match status" value="1"/>
</dbReference>
<dbReference type="NCBIfam" id="TIGR01494">
    <property type="entry name" value="ATPase_P-type"/>
    <property type="match status" value="1"/>
</dbReference>
<dbReference type="GO" id="GO:0043682">
    <property type="term" value="F:P-type divalent copper transporter activity"/>
    <property type="evidence" value="ECO:0007669"/>
    <property type="project" value="TreeGrafter"/>
</dbReference>
<comment type="caution">
    <text evidence="13">The sequence shown here is derived from an EMBL/GenBank/DDBJ whole genome shotgun (WGS) entry which is preliminary data.</text>
</comment>
<dbReference type="Proteomes" id="UP000319499">
    <property type="component" value="Unassembled WGS sequence"/>
</dbReference>
<keyword evidence="10 11" id="KW-0472">Membrane</keyword>
<gene>
    <name evidence="13" type="ORF">ETU09_07660</name>
</gene>
<dbReference type="SFLD" id="SFLDF00027">
    <property type="entry name" value="p-type_atpase"/>
    <property type="match status" value="1"/>
</dbReference>
<dbReference type="InterPro" id="IPR006121">
    <property type="entry name" value="HMA_dom"/>
</dbReference>
<dbReference type="SUPFAM" id="SSF55008">
    <property type="entry name" value="HMA, heavy metal-associated domain"/>
    <property type="match status" value="1"/>
</dbReference>
<dbReference type="GO" id="GO:0060003">
    <property type="term" value="P:copper ion export"/>
    <property type="evidence" value="ECO:0007669"/>
    <property type="project" value="UniProtKB-ARBA"/>
</dbReference>
<feature type="transmembrane region" description="Helical" evidence="11">
    <location>
        <begin position="419"/>
        <end position="441"/>
    </location>
</feature>
<dbReference type="SFLD" id="SFLDG00002">
    <property type="entry name" value="C1.7:_P-type_atpase_like"/>
    <property type="match status" value="1"/>
</dbReference>
<feature type="transmembrane region" description="Helical" evidence="11">
    <location>
        <begin position="794"/>
        <end position="818"/>
    </location>
</feature>
<dbReference type="AlphaFoldDB" id="A0A563DB32"/>
<dbReference type="PRINTS" id="PR00119">
    <property type="entry name" value="CATATPASE"/>
</dbReference>
<keyword evidence="9 11" id="KW-1133">Transmembrane helix</keyword>
<dbReference type="NCBIfam" id="TIGR01511">
    <property type="entry name" value="ATPase-IB1_Cu"/>
    <property type="match status" value="1"/>
</dbReference>
<proteinExistence type="inferred from homology"/>
<comment type="similarity">
    <text evidence="2 11">Belongs to the cation transport ATPase (P-type) (TC 3.A.3) family. Type IB subfamily.</text>
</comment>
<dbReference type="GO" id="GO:0005886">
    <property type="term" value="C:plasma membrane"/>
    <property type="evidence" value="ECO:0007669"/>
    <property type="project" value="UniProtKB-SubCell"/>
</dbReference>
<evidence type="ECO:0000256" key="9">
    <source>
        <dbReference type="ARBA" id="ARBA00022989"/>
    </source>
</evidence>
<evidence type="ECO:0000313" key="13">
    <source>
        <dbReference type="EMBL" id="TWP27312.1"/>
    </source>
</evidence>
<dbReference type="InterPro" id="IPR008250">
    <property type="entry name" value="ATPase_P-typ_transduc_dom_A_sf"/>
</dbReference>
<dbReference type="CDD" id="cd00371">
    <property type="entry name" value="HMA"/>
    <property type="match status" value="1"/>
</dbReference>
<keyword evidence="5 11" id="KW-0479">Metal-binding</keyword>
<dbReference type="GO" id="GO:0055070">
    <property type="term" value="P:copper ion homeostasis"/>
    <property type="evidence" value="ECO:0007669"/>
    <property type="project" value="TreeGrafter"/>
</dbReference>
<dbReference type="InterPro" id="IPR027256">
    <property type="entry name" value="P-typ_ATPase_IB"/>
</dbReference>
<evidence type="ECO:0000256" key="11">
    <source>
        <dbReference type="RuleBase" id="RU362081"/>
    </source>
</evidence>
<keyword evidence="14" id="KW-1185">Reference proteome</keyword>
<dbReference type="PROSITE" id="PS00154">
    <property type="entry name" value="ATPASE_E1_E2"/>
    <property type="match status" value="1"/>
</dbReference>
<feature type="transmembrane region" description="Helical" evidence="11">
    <location>
        <begin position="447"/>
        <end position="470"/>
    </location>
</feature>
<dbReference type="CDD" id="cd02094">
    <property type="entry name" value="P-type_ATPase_Cu-like"/>
    <property type="match status" value="1"/>
</dbReference>
<dbReference type="Gene3D" id="2.70.150.10">
    <property type="entry name" value="Calcium-transporting ATPase, cytoplasmic transduction domain A"/>
    <property type="match status" value="1"/>
</dbReference>
<feature type="transmembrane region" description="Helical" evidence="11">
    <location>
        <begin position="265"/>
        <end position="284"/>
    </location>
</feature>
<dbReference type="Gene3D" id="3.40.1110.10">
    <property type="entry name" value="Calcium-transporting ATPase, cytoplasmic domain N"/>
    <property type="match status" value="1"/>
</dbReference>
<sequence length="822" mass="89923">MSVENNISLKKVSLAIVNLNNKHEIQIISDGVNHLDGVKNLKIDLNTKNISFEIDKGEDQAEVIWDVFNNLKDLGFKIQTTKKNYPVLQLSCASCANSSQNVLRLQPGVIFASVNYANEEATIEYIPSLITPEDFKKSLQEIGYDLLIDESEEGQEALEDIQKKNFHQLKFKTIASLLFSIPLVVIAMVPKLMHQPWANFAMWILATPVIFIFGRNFFIGAYKQAKHRSANMDTLVACSTGVAYIYSVFNTLFPHFWENKGLSAHVYFEASAVVISFVLLGKILEEKAKGNTSLAIKKLVGLQPKVVTVIYEDGKQAQLPIKSIQKGMKVLVKPGEKIAVDGKVISGSSFVNESMISGEPLAVEKIKDSNVYAGTLNEKGSFVYQAEKVGSETLLSQIIKSVKEAQGSKAPVQKVVDKIAGIFVPIVFGIAFFTFFIWLFFGGTHGFIYGLQCLVTVLVIACPCALGLATPTAIMVGIGKGAELGILIKDAESLEAAKNIDVVVLDKTGTITEGKPKVYDSKWFVPKDQYLVNLLYSMEKSSDHPLANSVVKNLETDSPKFISNVHLENIVGKGIQITYENINYFVGSLALMKEKQVLISNDVEEWMLEQLKQIRTVIFFGSESKILSAYSISDAIKPSSSKAIACLKQMGIEVVMLTGDNEHTAKEVSKSVGIEKYKAEVSPKDKIDYVKNLQSIQAHSGKNTVVAMIGDGINDSAALAQSDVSIAMGNGSDVAIEVAKMTIISGDLLKVPQAIKLSQRTVKTIQQNLFWAFIYNLIGIPIAAGILYPINGFLLNPMIAGAAMALSSLSVVGNSLLLKYRS</sequence>
<dbReference type="Gene3D" id="3.40.50.1000">
    <property type="entry name" value="HAD superfamily/HAD-like"/>
    <property type="match status" value="1"/>
</dbReference>
<evidence type="ECO:0000256" key="5">
    <source>
        <dbReference type="ARBA" id="ARBA00022723"/>
    </source>
</evidence>
<dbReference type="OrthoDB" id="1521937at2"/>
<dbReference type="InterPro" id="IPR023298">
    <property type="entry name" value="ATPase_P-typ_TM_dom_sf"/>
</dbReference>
<feature type="transmembrane region" description="Helical" evidence="11">
    <location>
        <begin position="234"/>
        <end position="253"/>
    </location>
</feature>
<dbReference type="PANTHER" id="PTHR43520">
    <property type="entry name" value="ATP7, ISOFORM B"/>
    <property type="match status" value="1"/>
</dbReference>
<dbReference type="PANTHER" id="PTHR43520:SF8">
    <property type="entry name" value="P-TYPE CU(+) TRANSPORTER"/>
    <property type="match status" value="1"/>
</dbReference>
<dbReference type="RefSeq" id="WP_146292920.1">
    <property type="nucleotide sequence ID" value="NZ_SELH01000023.1"/>
</dbReference>
<dbReference type="InterPro" id="IPR036163">
    <property type="entry name" value="HMA_dom_sf"/>
</dbReference>
<feature type="transmembrane region" description="Helical" evidence="11">
    <location>
        <begin position="769"/>
        <end position="788"/>
    </location>
</feature>
<dbReference type="InterPro" id="IPR018303">
    <property type="entry name" value="ATPase_P-typ_P_site"/>
</dbReference>
<dbReference type="PRINTS" id="PR00943">
    <property type="entry name" value="CUATPASE"/>
</dbReference>
<dbReference type="InterPro" id="IPR059000">
    <property type="entry name" value="ATPase_P-type_domA"/>
</dbReference>
<evidence type="ECO:0000256" key="7">
    <source>
        <dbReference type="ARBA" id="ARBA00022840"/>
    </source>
</evidence>
<dbReference type="NCBIfam" id="TIGR01525">
    <property type="entry name" value="ATPase-IB_hvy"/>
    <property type="match status" value="1"/>
</dbReference>
<dbReference type="GO" id="GO:0005524">
    <property type="term" value="F:ATP binding"/>
    <property type="evidence" value="ECO:0007669"/>
    <property type="project" value="UniProtKB-UniRule"/>
</dbReference>
<comment type="subcellular location">
    <subcellularLocation>
        <location evidence="1">Cell membrane</location>
        <topology evidence="1">Multi-pass membrane protein</topology>
    </subcellularLocation>
</comment>
<dbReference type="InterPro" id="IPR001757">
    <property type="entry name" value="P_typ_ATPase"/>
</dbReference>
<accession>A0A563DB32</accession>
<dbReference type="InterPro" id="IPR023299">
    <property type="entry name" value="ATPase_P-typ_cyto_dom_N"/>
</dbReference>
<evidence type="ECO:0000259" key="12">
    <source>
        <dbReference type="PROSITE" id="PS50846"/>
    </source>
</evidence>
<dbReference type="InterPro" id="IPR036412">
    <property type="entry name" value="HAD-like_sf"/>
</dbReference>
<feature type="transmembrane region" description="Helical" evidence="11">
    <location>
        <begin position="171"/>
        <end position="189"/>
    </location>
</feature>
<dbReference type="SUPFAM" id="SSF81653">
    <property type="entry name" value="Calcium ATPase, transduction domain A"/>
    <property type="match status" value="1"/>
</dbReference>
<keyword evidence="8" id="KW-1278">Translocase</keyword>
<evidence type="ECO:0000256" key="4">
    <source>
        <dbReference type="ARBA" id="ARBA00022692"/>
    </source>
</evidence>
<dbReference type="InterPro" id="IPR044492">
    <property type="entry name" value="P_typ_ATPase_HD_dom"/>
</dbReference>
<dbReference type="SUPFAM" id="SSF81665">
    <property type="entry name" value="Calcium ATPase, transmembrane domain M"/>
    <property type="match status" value="1"/>
</dbReference>
<dbReference type="SUPFAM" id="SSF56784">
    <property type="entry name" value="HAD-like"/>
    <property type="match status" value="1"/>
</dbReference>
<evidence type="ECO:0000313" key="14">
    <source>
        <dbReference type="Proteomes" id="UP000319499"/>
    </source>
</evidence>
<evidence type="ECO:0000256" key="6">
    <source>
        <dbReference type="ARBA" id="ARBA00022741"/>
    </source>
</evidence>
<keyword evidence="7 11" id="KW-0067">ATP-binding</keyword>
<dbReference type="GO" id="GO:0016887">
    <property type="term" value="F:ATP hydrolysis activity"/>
    <property type="evidence" value="ECO:0007669"/>
    <property type="project" value="InterPro"/>
</dbReference>
<dbReference type="Pfam" id="PF00403">
    <property type="entry name" value="HMA"/>
    <property type="match status" value="1"/>
</dbReference>
<dbReference type="InterPro" id="IPR023214">
    <property type="entry name" value="HAD_sf"/>
</dbReference>
<dbReference type="Pfam" id="PF00702">
    <property type="entry name" value="Hydrolase"/>
    <property type="match status" value="1"/>
</dbReference>
<evidence type="ECO:0000256" key="3">
    <source>
        <dbReference type="ARBA" id="ARBA00022475"/>
    </source>
</evidence>
<dbReference type="SFLD" id="SFLDS00003">
    <property type="entry name" value="Haloacid_Dehalogenase"/>
    <property type="match status" value="1"/>
</dbReference>
<protein>
    <submittedName>
        <fullName evidence="13">Copper-translocating P-type ATPase</fullName>
    </submittedName>
</protein>
<dbReference type="Gene3D" id="3.30.70.100">
    <property type="match status" value="1"/>
</dbReference>
<reference evidence="13 14" key="1">
    <citation type="submission" date="2019-02" db="EMBL/GenBank/DDBJ databases">
        <title>Apibacter muscae sp. nov.: a novel member of the house fly microbiota.</title>
        <authorList>
            <person name="Park R."/>
        </authorList>
    </citation>
    <scope>NUCLEOTIDE SEQUENCE [LARGE SCALE GENOMIC DNA]</scope>
    <source>
        <strain evidence="13 14">AL1</strain>
    </source>
</reference>
<dbReference type="Pfam" id="PF00122">
    <property type="entry name" value="E1-E2_ATPase"/>
    <property type="match status" value="1"/>
</dbReference>
<name>A0A563DB32_9FLAO</name>
<keyword evidence="4 11" id="KW-0812">Transmembrane</keyword>